<dbReference type="Proteomes" id="UP000000768">
    <property type="component" value="Chromosome 1"/>
</dbReference>
<feature type="region of interest" description="Disordered" evidence="1">
    <location>
        <begin position="1"/>
        <end position="88"/>
    </location>
</feature>
<dbReference type="Gramene" id="OQU91809">
    <property type="protein sequence ID" value="OQU91809"/>
    <property type="gene ID" value="SORBI_3001G252050"/>
</dbReference>
<gene>
    <name evidence="2" type="ORF">SORBI_3001G252050</name>
</gene>
<keyword evidence="3" id="KW-1185">Reference proteome</keyword>
<organism evidence="2 3">
    <name type="scientific">Sorghum bicolor</name>
    <name type="common">Sorghum</name>
    <name type="synonym">Sorghum vulgare</name>
    <dbReference type="NCBI Taxonomy" id="4558"/>
    <lineage>
        <taxon>Eukaryota</taxon>
        <taxon>Viridiplantae</taxon>
        <taxon>Streptophyta</taxon>
        <taxon>Embryophyta</taxon>
        <taxon>Tracheophyta</taxon>
        <taxon>Spermatophyta</taxon>
        <taxon>Magnoliopsida</taxon>
        <taxon>Liliopsida</taxon>
        <taxon>Poales</taxon>
        <taxon>Poaceae</taxon>
        <taxon>PACMAD clade</taxon>
        <taxon>Panicoideae</taxon>
        <taxon>Andropogonodae</taxon>
        <taxon>Andropogoneae</taxon>
        <taxon>Sorghinae</taxon>
        <taxon>Sorghum</taxon>
    </lineage>
</organism>
<name>A0A1Z5S7K9_SORBI</name>
<reference evidence="3" key="2">
    <citation type="journal article" date="2018" name="Plant J.">
        <title>The Sorghum bicolor reference genome: improved assembly, gene annotations, a transcriptome atlas, and signatures of genome organization.</title>
        <authorList>
            <person name="McCormick R.F."/>
            <person name="Truong S.K."/>
            <person name="Sreedasyam A."/>
            <person name="Jenkins J."/>
            <person name="Shu S."/>
            <person name="Sims D."/>
            <person name="Kennedy M."/>
            <person name="Amirebrahimi M."/>
            <person name="Weers B.D."/>
            <person name="McKinley B."/>
            <person name="Mattison A."/>
            <person name="Morishige D.T."/>
            <person name="Grimwood J."/>
            <person name="Schmutz J."/>
            <person name="Mullet J.E."/>
        </authorList>
    </citation>
    <scope>NUCLEOTIDE SEQUENCE [LARGE SCALE GENOMIC DNA]</scope>
    <source>
        <strain evidence="3">cv. BTx623</strain>
    </source>
</reference>
<feature type="compositionally biased region" description="Polar residues" evidence="1">
    <location>
        <begin position="70"/>
        <end position="88"/>
    </location>
</feature>
<dbReference type="EMBL" id="CM000760">
    <property type="protein sequence ID" value="OQU91809.1"/>
    <property type="molecule type" value="Genomic_DNA"/>
</dbReference>
<proteinExistence type="predicted"/>
<dbReference type="InParanoid" id="A0A1Z5S7K9"/>
<evidence type="ECO:0000256" key="1">
    <source>
        <dbReference type="SAM" id="MobiDB-lite"/>
    </source>
</evidence>
<dbReference type="AlphaFoldDB" id="A0A1Z5S7K9"/>
<feature type="compositionally biased region" description="Polar residues" evidence="1">
    <location>
        <begin position="42"/>
        <end position="58"/>
    </location>
</feature>
<sequence>MHHLDKSVHNTTEVQTPMLGNPTDSGDGSSVELFSGGPIYDSTISPTSKSGKYNQGSLSKLPRLEPDVGSSKTTSQESSLKDASSNSSVAPRVIDFDLNLPPLDGGNDLRHGGDDPNHQTVVGPHLPELIPQTLAQRILNIERDRWIQTLLTRGIYDRASIHSVWVLFPEPVSIKLSRHGVMRQFIYLTPFYPKVMSSLMALYMELDADIHAVNSLSLKRIFLPVGWADDCIQGKFSTLQSSWGSFFSRSYLDYRLPAYEMVVAPVCYCNKWFCFAYHIPTKTVHLFHLMFPTYIEHPDLASRSGHAYKLLQGLSISFGGCYDRIIMLLCDWNYVLTSWNGPLALEVLCCYVCSILRRCAYWHRHV</sequence>
<protein>
    <submittedName>
        <fullName evidence="2">Uncharacterized protein</fullName>
    </submittedName>
</protein>
<accession>A0A1Z5S7K9</accession>
<reference evidence="2 3" key="1">
    <citation type="journal article" date="2009" name="Nature">
        <title>The Sorghum bicolor genome and the diversification of grasses.</title>
        <authorList>
            <person name="Paterson A.H."/>
            <person name="Bowers J.E."/>
            <person name="Bruggmann R."/>
            <person name="Dubchak I."/>
            <person name="Grimwood J."/>
            <person name="Gundlach H."/>
            <person name="Haberer G."/>
            <person name="Hellsten U."/>
            <person name="Mitros T."/>
            <person name="Poliakov A."/>
            <person name="Schmutz J."/>
            <person name="Spannagl M."/>
            <person name="Tang H."/>
            <person name="Wang X."/>
            <person name="Wicker T."/>
            <person name="Bharti A.K."/>
            <person name="Chapman J."/>
            <person name="Feltus F.A."/>
            <person name="Gowik U."/>
            <person name="Grigoriev I.V."/>
            <person name="Lyons E."/>
            <person name="Maher C.A."/>
            <person name="Martis M."/>
            <person name="Narechania A."/>
            <person name="Otillar R.P."/>
            <person name="Penning B.W."/>
            <person name="Salamov A.A."/>
            <person name="Wang Y."/>
            <person name="Zhang L."/>
            <person name="Carpita N.C."/>
            <person name="Freeling M."/>
            <person name="Gingle A.R."/>
            <person name="Hash C.T."/>
            <person name="Keller B."/>
            <person name="Klein P."/>
            <person name="Kresovich S."/>
            <person name="McCann M.C."/>
            <person name="Ming R."/>
            <person name="Peterson D.G."/>
            <person name="Mehboob-ur-Rahman"/>
            <person name="Ware D."/>
            <person name="Westhoff P."/>
            <person name="Mayer K.F."/>
            <person name="Messing J."/>
            <person name="Rokhsar D.S."/>
        </authorList>
    </citation>
    <scope>NUCLEOTIDE SEQUENCE [LARGE SCALE GENOMIC DNA]</scope>
    <source>
        <strain evidence="3">cv. BTx623</strain>
    </source>
</reference>
<evidence type="ECO:0000313" key="3">
    <source>
        <dbReference type="Proteomes" id="UP000000768"/>
    </source>
</evidence>
<evidence type="ECO:0000313" key="2">
    <source>
        <dbReference type="EMBL" id="OQU91809.1"/>
    </source>
</evidence>